<proteinExistence type="predicted"/>
<dbReference type="GeneID" id="43503263"/>
<name>L0HEK7_METFS</name>
<gene>
    <name evidence="1" type="ordered locus">Metfor_1430</name>
</gene>
<dbReference type="EMBL" id="CP003167">
    <property type="protein sequence ID" value="AGB02465.1"/>
    <property type="molecule type" value="Genomic_DNA"/>
</dbReference>
<sequence length="74" mass="8738">MATSVYSIRIDSRVRKMIDELPGKECQEEIRALIENTIRMKRRKQLLDNAQKRQETKIPGMPAARIIREARDDR</sequence>
<dbReference type="OrthoDB" id="359162at2157"/>
<dbReference type="RefSeq" id="WP_015285428.1">
    <property type="nucleotide sequence ID" value="NC_019943.1"/>
</dbReference>
<reference evidence="1 2" key="2">
    <citation type="journal article" date="2014" name="Genome Announc.">
        <title>Complete Genome Sequence of Methanoregula formicica SMSPT, a Mesophilic Hydrogenotrophic Methanogen Isolated from a Methanogenic Upflow Anaerobic Sludge Blanket Reactor.</title>
        <authorList>
            <person name="Yamamoto K."/>
            <person name="Tamaki H."/>
            <person name="Cadillo-Quiroz H."/>
            <person name="Imachi H."/>
            <person name="Kyrpides N."/>
            <person name="Woyke T."/>
            <person name="Goodwin L."/>
            <person name="Zinder S.H."/>
            <person name="Kamagata Y."/>
            <person name="Liu W.T."/>
        </authorList>
    </citation>
    <scope>NUCLEOTIDE SEQUENCE [LARGE SCALE GENOMIC DNA]</scope>
    <source>
        <strain evidence="2">DSM 22288 / NBRC 105244 / SMSP</strain>
    </source>
</reference>
<protein>
    <submittedName>
        <fullName evidence="1">Uncharacterized protein</fullName>
    </submittedName>
</protein>
<reference evidence="2" key="1">
    <citation type="submission" date="2011-12" db="EMBL/GenBank/DDBJ databases">
        <title>Complete sequence of Methanoregula formicicum SMSP.</title>
        <authorList>
            <person name="Lucas S."/>
            <person name="Han J."/>
            <person name="Lapidus A."/>
            <person name="Cheng J.-F."/>
            <person name="Goodwin L."/>
            <person name="Pitluck S."/>
            <person name="Peters L."/>
            <person name="Ovchinnikova G."/>
            <person name="Teshima H."/>
            <person name="Detter J.C."/>
            <person name="Han C."/>
            <person name="Tapia R."/>
            <person name="Land M."/>
            <person name="Hauser L."/>
            <person name="Kyrpides N."/>
            <person name="Ivanova N."/>
            <person name="Pagani I."/>
            <person name="Imachi H."/>
            <person name="Tamaki H."/>
            <person name="Sekiguchi Y."/>
            <person name="Kamagata Y."/>
            <person name="Cadillo-Quiroz H."/>
            <person name="Zinder S."/>
            <person name="Liu W.-T."/>
            <person name="Woyke T."/>
        </authorList>
    </citation>
    <scope>NUCLEOTIDE SEQUENCE [LARGE SCALE GENOMIC DNA]</scope>
    <source>
        <strain evidence="2">DSM 22288 / NBRC 105244 / SMSP</strain>
    </source>
</reference>
<dbReference type="eggNOG" id="arCOG02217">
    <property type="taxonomic scope" value="Archaea"/>
</dbReference>
<dbReference type="HOGENOM" id="CLU_185769_0_0_2"/>
<evidence type="ECO:0000313" key="2">
    <source>
        <dbReference type="Proteomes" id="UP000010824"/>
    </source>
</evidence>
<organism evidence="1 2">
    <name type="scientific">Methanoregula formicica (strain DSM 22288 / NBRC 105244 / SMSP)</name>
    <dbReference type="NCBI Taxonomy" id="593750"/>
    <lineage>
        <taxon>Archaea</taxon>
        <taxon>Methanobacteriati</taxon>
        <taxon>Methanobacteriota</taxon>
        <taxon>Stenosarchaea group</taxon>
        <taxon>Methanomicrobia</taxon>
        <taxon>Methanomicrobiales</taxon>
        <taxon>Methanoregulaceae</taxon>
        <taxon>Methanoregula</taxon>
    </lineage>
</organism>
<dbReference type="InParanoid" id="L0HEK7"/>
<dbReference type="AlphaFoldDB" id="L0HEK7"/>
<dbReference type="Proteomes" id="UP000010824">
    <property type="component" value="Chromosome"/>
</dbReference>
<accession>L0HEK7</accession>
<dbReference type="KEGG" id="mfo:Metfor_1430"/>
<evidence type="ECO:0000313" key="1">
    <source>
        <dbReference type="EMBL" id="AGB02465.1"/>
    </source>
</evidence>
<keyword evidence="2" id="KW-1185">Reference proteome</keyword>